<dbReference type="Proteomes" id="UP000663853">
    <property type="component" value="Unassembled WGS sequence"/>
</dbReference>
<protein>
    <submittedName>
        <fullName evidence="1">Uncharacterized protein</fullName>
    </submittedName>
</protein>
<name>A0A8H3BGG6_9AGAM</name>
<organism evidence="1 2">
    <name type="scientific">Rhizoctonia solani</name>
    <dbReference type="NCBI Taxonomy" id="456999"/>
    <lineage>
        <taxon>Eukaryota</taxon>
        <taxon>Fungi</taxon>
        <taxon>Dikarya</taxon>
        <taxon>Basidiomycota</taxon>
        <taxon>Agaricomycotina</taxon>
        <taxon>Agaricomycetes</taxon>
        <taxon>Cantharellales</taxon>
        <taxon>Ceratobasidiaceae</taxon>
        <taxon>Rhizoctonia</taxon>
    </lineage>
</organism>
<evidence type="ECO:0000313" key="2">
    <source>
        <dbReference type="Proteomes" id="UP000663853"/>
    </source>
</evidence>
<reference evidence="1" key="1">
    <citation type="submission" date="2021-01" db="EMBL/GenBank/DDBJ databases">
        <authorList>
            <person name="Kaushik A."/>
        </authorList>
    </citation>
    <scope>NUCLEOTIDE SEQUENCE</scope>
    <source>
        <strain evidence="1">AG6-10EEA</strain>
    </source>
</reference>
<gene>
    <name evidence="1" type="ORF">RDB_LOCUS54813</name>
</gene>
<dbReference type="EMBL" id="CAJMXA010001244">
    <property type="protein sequence ID" value="CAE6455733.1"/>
    <property type="molecule type" value="Genomic_DNA"/>
</dbReference>
<comment type="caution">
    <text evidence="1">The sequence shown here is derived from an EMBL/GenBank/DDBJ whole genome shotgun (WGS) entry which is preliminary data.</text>
</comment>
<dbReference type="AlphaFoldDB" id="A0A8H3BGG6"/>
<accession>A0A8H3BGG6</accession>
<sequence>MLKSVLELTRSPSEFENFALPSLVAGSMVLMSSVQPTPFSYEYGYLCFRILVFSLNTCLIQHGRNLSFTIRRMSSAPLGGHLDFFWDGAADLIAGELSDVVREKRLTNILNPGPRQIPLLARPKIDTLLKLLHEDQKNFLVVLMTADSLQLSGLMFVLWKYLEGEQKTRNKVDYTQKLFLPYSRIFRRYRLVFPDTNHETQLTTLIYLKLPDISDLQDKATVDLEDSRNIIHAYNRCLKSSQTLSCKDAIHYMGFVSPLFVPGCENLVPCLLDSTFWVLWKNINSDIDQLATVVQGYGVCFWYLFHDHLKPSRSNHDSWRFELVDVIMQSDVLELVFQVALKLSISQNYNLKHRINELFDTMISFWEKTTDYVPREYFEQQMMESGTIDSWFRYFVDFRERLDPRASSAAQDIVLPFSMIFSRVVTAILGKKWRTMQFGSQVTGTCDHPRCPYPTNTSTGCSKCMKATYCSPRCLAK</sequence>
<proteinExistence type="predicted"/>
<evidence type="ECO:0000313" key="1">
    <source>
        <dbReference type="EMBL" id="CAE6455733.1"/>
    </source>
</evidence>